<organism evidence="1 2">
    <name type="scientific">Conyzicola nivalis</name>
    <dbReference type="NCBI Taxonomy" id="1477021"/>
    <lineage>
        <taxon>Bacteria</taxon>
        <taxon>Bacillati</taxon>
        <taxon>Actinomycetota</taxon>
        <taxon>Actinomycetes</taxon>
        <taxon>Micrococcales</taxon>
        <taxon>Microbacteriaceae</taxon>
        <taxon>Conyzicola</taxon>
    </lineage>
</organism>
<dbReference type="RefSeq" id="WP_354024082.1">
    <property type="nucleotide sequence ID" value="NZ_JBEPSJ010000001.1"/>
</dbReference>
<sequence>MPPRAPLPEPFDRGAFSVRDAMARGVTRDRLRSDDLQRVFHGVRATGLDPSLLVDRCRAYAPRMNPTHAFSHLTAAELYRFPLPVGRRSLQLHVTAPSPARAPGGRGIVGHQSRLWPLDVVTFRGLRVVSPVVAWCQIAETLGVDDAVAIGDWVVTGSPFQNMLPLATLDEVAAASGARSGGWGHRVREAAIPLIREGPLSRPESLLRLLLVRAGLPEPLLNAMCFTDEGEPIAVPDLAWVEFKTVAQYEGDHHRGQAQFRRDIRRDERFVDHDWTVVKATAEDLFARPRELVERFARRLRAKGWRGSIDLRHVGRFSR</sequence>
<accession>A0ABV2QLK2</accession>
<dbReference type="Proteomes" id="UP001549257">
    <property type="component" value="Unassembled WGS sequence"/>
</dbReference>
<keyword evidence="2" id="KW-1185">Reference proteome</keyword>
<evidence type="ECO:0000313" key="1">
    <source>
        <dbReference type="EMBL" id="MET4581924.1"/>
    </source>
</evidence>
<gene>
    <name evidence="1" type="ORF">ABIE21_001414</name>
</gene>
<name>A0ABV2QLK2_9MICO</name>
<proteinExistence type="predicted"/>
<dbReference type="EMBL" id="JBEPSJ010000001">
    <property type="protein sequence ID" value="MET4581924.1"/>
    <property type="molecule type" value="Genomic_DNA"/>
</dbReference>
<evidence type="ECO:0000313" key="2">
    <source>
        <dbReference type="Proteomes" id="UP001549257"/>
    </source>
</evidence>
<comment type="caution">
    <text evidence="1">The sequence shown here is derived from an EMBL/GenBank/DDBJ whole genome shotgun (WGS) entry which is preliminary data.</text>
</comment>
<reference evidence="1 2" key="1">
    <citation type="submission" date="2024-06" db="EMBL/GenBank/DDBJ databases">
        <title>Sorghum-associated microbial communities from plants grown in Nebraska, USA.</title>
        <authorList>
            <person name="Schachtman D."/>
        </authorList>
    </citation>
    <scope>NUCLEOTIDE SEQUENCE [LARGE SCALE GENOMIC DNA]</scope>
    <source>
        <strain evidence="1 2">2857</strain>
    </source>
</reference>
<protein>
    <submittedName>
        <fullName evidence="1">Uncharacterized protein</fullName>
    </submittedName>
</protein>